<dbReference type="Proteomes" id="UP001487740">
    <property type="component" value="Unassembled WGS sequence"/>
</dbReference>
<dbReference type="EMBL" id="JARAKH010000041">
    <property type="protein sequence ID" value="KAK8380912.1"/>
    <property type="molecule type" value="Genomic_DNA"/>
</dbReference>
<keyword evidence="2" id="KW-1185">Reference proteome</keyword>
<evidence type="ECO:0000313" key="2">
    <source>
        <dbReference type="Proteomes" id="UP001487740"/>
    </source>
</evidence>
<sequence>MYCTVGWRGGDVHNVTSTRGEIVTFTGSINSAFLALPSLHTPRRPPLRTIDTLKRCDFHEQATVGTSRHRCCSPSHIASLTIKKVFLGWDDRRAKLMILNRYVCVHREKQREPCDKAATRVAAVMAVATAVAAGAAEATA</sequence>
<proteinExistence type="predicted"/>
<dbReference type="AlphaFoldDB" id="A0AAW0T208"/>
<name>A0AAW0T208_SCYPA</name>
<evidence type="ECO:0000313" key="1">
    <source>
        <dbReference type="EMBL" id="KAK8380912.1"/>
    </source>
</evidence>
<reference evidence="1 2" key="1">
    <citation type="submission" date="2023-03" db="EMBL/GenBank/DDBJ databases">
        <title>High-quality genome of Scylla paramamosain provides insights in environmental adaptation.</title>
        <authorList>
            <person name="Zhang L."/>
        </authorList>
    </citation>
    <scope>NUCLEOTIDE SEQUENCE [LARGE SCALE GENOMIC DNA]</scope>
    <source>
        <strain evidence="1">LZ_2023a</strain>
        <tissue evidence="1">Muscle</tissue>
    </source>
</reference>
<organism evidence="1 2">
    <name type="scientific">Scylla paramamosain</name>
    <name type="common">Mud crab</name>
    <dbReference type="NCBI Taxonomy" id="85552"/>
    <lineage>
        <taxon>Eukaryota</taxon>
        <taxon>Metazoa</taxon>
        <taxon>Ecdysozoa</taxon>
        <taxon>Arthropoda</taxon>
        <taxon>Crustacea</taxon>
        <taxon>Multicrustacea</taxon>
        <taxon>Malacostraca</taxon>
        <taxon>Eumalacostraca</taxon>
        <taxon>Eucarida</taxon>
        <taxon>Decapoda</taxon>
        <taxon>Pleocyemata</taxon>
        <taxon>Brachyura</taxon>
        <taxon>Eubrachyura</taxon>
        <taxon>Portunoidea</taxon>
        <taxon>Portunidae</taxon>
        <taxon>Portuninae</taxon>
        <taxon>Scylla</taxon>
    </lineage>
</organism>
<protein>
    <submittedName>
        <fullName evidence="1">Uncharacterized protein</fullName>
    </submittedName>
</protein>
<comment type="caution">
    <text evidence="1">The sequence shown here is derived from an EMBL/GenBank/DDBJ whole genome shotgun (WGS) entry which is preliminary data.</text>
</comment>
<gene>
    <name evidence="1" type="ORF">O3P69_008082</name>
</gene>
<accession>A0AAW0T208</accession>